<dbReference type="RefSeq" id="WP_092347948.1">
    <property type="nucleotide sequence ID" value="NZ_FNQN01000006.1"/>
</dbReference>
<keyword evidence="1" id="KW-1277">Toxin-antitoxin system</keyword>
<keyword evidence="3" id="KW-1185">Reference proteome</keyword>
<protein>
    <submittedName>
        <fullName evidence="2">Antitoxin CcdA</fullName>
    </submittedName>
</protein>
<dbReference type="InterPro" id="IPR009956">
    <property type="entry name" value="Post-segregation_anti-tox_CcdA"/>
</dbReference>
<dbReference type="Proteomes" id="UP000199409">
    <property type="component" value="Unassembled WGS sequence"/>
</dbReference>
<dbReference type="Pfam" id="PF07362">
    <property type="entry name" value="CcdA"/>
    <property type="match status" value="1"/>
</dbReference>
<dbReference type="EMBL" id="FNQN01000006">
    <property type="protein sequence ID" value="SEA45350.1"/>
    <property type="molecule type" value="Genomic_DNA"/>
</dbReference>
<organism evidence="2 3">
    <name type="scientific">Desulfuromusa kysingii</name>
    <dbReference type="NCBI Taxonomy" id="37625"/>
    <lineage>
        <taxon>Bacteria</taxon>
        <taxon>Pseudomonadati</taxon>
        <taxon>Thermodesulfobacteriota</taxon>
        <taxon>Desulfuromonadia</taxon>
        <taxon>Desulfuromonadales</taxon>
        <taxon>Geopsychrobacteraceae</taxon>
        <taxon>Desulfuromusa</taxon>
    </lineage>
</organism>
<evidence type="ECO:0000256" key="1">
    <source>
        <dbReference type="ARBA" id="ARBA00022649"/>
    </source>
</evidence>
<dbReference type="AlphaFoldDB" id="A0A1H4BB30"/>
<evidence type="ECO:0000313" key="2">
    <source>
        <dbReference type="EMBL" id="SEA45350.1"/>
    </source>
</evidence>
<proteinExistence type="predicted"/>
<gene>
    <name evidence="2" type="ORF">SAMN05660420_02114</name>
</gene>
<sequence>MKSQYVYDVNAPKKPVNLTANADLLQNAKGLGINLSQTFEDAVLVKLKKIMEEQWLAENEEAIEAYNARIEINGVFAASKRRF</sequence>
<accession>A0A1H4BB30</accession>
<dbReference type="OrthoDB" id="8687660at2"/>
<dbReference type="STRING" id="37625.SAMN05660420_02114"/>
<reference evidence="2 3" key="1">
    <citation type="submission" date="2016-10" db="EMBL/GenBank/DDBJ databases">
        <authorList>
            <person name="de Groot N.N."/>
        </authorList>
    </citation>
    <scope>NUCLEOTIDE SEQUENCE [LARGE SCALE GENOMIC DNA]</scope>
    <source>
        <strain evidence="2 3">DSM 7343</strain>
    </source>
</reference>
<evidence type="ECO:0000313" key="3">
    <source>
        <dbReference type="Proteomes" id="UP000199409"/>
    </source>
</evidence>
<name>A0A1H4BB30_9BACT</name>